<evidence type="ECO:0000313" key="2">
    <source>
        <dbReference type="EMBL" id="UJG43760.1"/>
    </source>
</evidence>
<name>A0A9Y1BS07_9ARCH</name>
<protein>
    <submittedName>
        <fullName evidence="2">Uncharacterized protein</fullName>
    </submittedName>
</protein>
<evidence type="ECO:0000256" key="1">
    <source>
        <dbReference type="SAM" id="MobiDB-lite"/>
    </source>
</evidence>
<proteinExistence type="predicted"/>
<dbReference type="EMBL" id="CP084167">
    <property type="protein sequence ID" value="UJG43760.1"/>
    <property type="molecule type" value="Genomic_DNA"/>
</dbReference>
<dbReference type="Proteomes" id="UP001200513">
    <property type="component" value="Chromosome"/>
</dbReference>
<feature type="region of interest" description="Disordered" evidence="1">
    <location>
        <begin position="1"/>
        <end position="64"/>
    </location>
</feature>
<feature type="compositionally biased region" description="Basic and acidic residues" evidence="1">
    <location>
        <begin position="29"/>
        <end position="38"/>
    </location>
</feature>
<organism evidence="2">
    <name type="scientific">Candidatus Heimdallarchaeum endolithica</name>
    <dbReference type="NCBI Taxonomy" id="2876572"/>
    <lineage>
        <taxon>Archaea</taxon>
        <taxon>Promethearchaeati</taxon>
        <taxon>Candidatus Heimdallarchaeota</taxon>
        <taxon>Candidatus Heimdallarchaeia (ex Rinke et al. 2021) (nom. nud.)</taxon>
        <taxon>Candidatus Heimdallarchaeales</taxon>
        <taxon>Candidatus Heimdallarchaeaceae</taxon>
        <taxon>Candidatus Heimdallarchaeum</taxon>
    </lineage>
</organism>
<feature type="compositionally biased region" description="Basic and acidic residues" evidence="1">
    <location>
        <begin position="48"/>
        <end position="63"/>
    </location>
</feature>
<gene>
    <name evidence="2" type="ORF">K9W46_00920</name>
</gene>
<feature type="compositionally biased region" description="Basic and acidic residues" evidence="1">
    <location>
        <begin position="1"/>
        <end position="12"/>
    </location>
</feature>
<accession>A0A9Y1BS07</accession>
<sequence>MSKNKREDKDRNINVGNNAENETIPDLPEIFRHEKKEETEEIASIPKVKAEKKEKKEDKEVKKSSVFSQKMHGLKEKVEQVVNINKLRPQIEKDIEVLLKDGKTLLIGKNVGAFAERMTEKGIGVIARDTSITFISPKAEVNNVKILEKMELKPFSLEKMNNLDGPFMNIILLFALKGRKKEENYTIVKKCKQLLYSSGLLFITEETVSVFNIILNFFKNLSYVIKFIKSKIKKEEYVWPVVKTKKIIKQLELRTFKTFTYGGRNVQTFVLAKRLSAFLSK</sequence>
<dbReference type="AlphaFoldDB" id="A0A9Y1BS07"/>
<reference evidence="2" key="1">
    <citation type="journal article" date="2022" name="Nat. Microbiol.">
        <title>Unique mobile elements and scalable gene flow at the prokaryote-eukaryote boundary revealed by circularized Asgard archaea genomes.</title>
        <authorList>
            <person name="Wu F."/>
            <person name="Speth D.R."/>
            <person name="Philosof A."/>
            <person name="Cremiere A."/>
            <person name="Narayanan A."/>
            <person name="Barco R.A."/>
            <person name="Connon S.A."/>
            <person name="Amend J.P."/>
            <person name="Antoshechkin I.A."/>
            <person name="Orphan V.J."/>
        </authorList>
    </citation>
    <scope>NUCLEOTIDE SEQUENCE</scope>
    <source>
        <strain evidence="2">PR6</strain>
    </source>
</reference>